<dbReference type="RefSeq" id="WP_379934187.1">
    <property type="nucleotide sequence ID" value="NZ_JBHTHY010000006.1"/>
</dbReference>
<accession>A0ABW3B4P3</accession>
<sequence>MTEEELYKKLEYTNHTREQRGTMATFILDNPSLILTLLSIILRVEDVISCRASWILECVVRKNKDLLYPYLDEFTLLLPKVQLDSSIRPIAKICELLIISYYAKTPNKSQQHLNKKHLERITTACFDWLIGDHKVAAQAYSMTTLQLLGKTFAWIHPELKILLEQNYHTGSAAYKARARMVLKKIGSA</sequence>
<organism evidence="1 2">
    <name type="scientific">Maribacter chungangensis</name>
    <dbReference type="NCBI Taxonomy" id="1069117"/>
    <lineage>
        <taxon>Bacteria</taxon>
        <taxon>Pseudomonadati</taxon>
        <taxon>Bacteroidota</taxon>
        <taxon>Flavobacteriia</taxon>
        <taxon>Flavobacteriales</taxon>
        <taxon>Flavobacteriaceae</taxon>
        <taxon>Maribacter</taxon>
    </lineage>
</organism>
<dbReference type="GO" id="GO:0016829">
    <property type="term" value="F:lyase activity"/>
    <property type="evidence" value="ECO:0007669"/>
    <property type="project" value="UniProtKB-KW"/>
</dbReference>
<evidence type="ECO:0000313" key="1">
    <source>
        <dbReference type="EMBL" id="MFD0797743.1"/>
    </source>
</evidence>
<protein>
    <submittedName>
        <fullName evidence="1">Adenylosuccinate lyase</fullName>
    </submittedName>
</protein>
<evidence type="ECO:0000313" key="2">
    <source>
        <dbReference type="Proteomes" id="UP001597012"/>
    </source>
</evidence>
<dbReference type="EMBL" id="JBHTHY010000006">
    <property type="protein sequence ID" value="MFD0797743.1"/>
    <property type="molecule type" value="Genomic_DNA"/>
</dbReference>
<reference evidence="2" key="1">
    <citation type="journal article" date="2019" name="Int. J. Syst. Evol. Microbiol.">
        <title>The Global Catalogue of Microorganisms (GCM) 10K type strain sequencing project: providing services to taxonomists for standard genome sequencing and annotation.</title>
        <authorList>
            <consortium name="The Broad Institute Genomics Platform"/>
            <consortium name="The Broad Institute Genome Sequencing Center for Infectious Disease"/>
            <person name="Wu L."/>
            <person name="Ma J."/>
        </authorList>
    </citation>
    <scope>NUCLEOTIDE SEQUENCE [LARGE SCALE GENOMIC DNA]</scope>
    <source>
        <strain evidence="2">CCUG 61948</strain>
    </source>
</reference>
<keyword evidence="1" id="KW-0456">Lyase</keyword>
<proteinExistence type="predicted"/>
<comment type="caution">
    <text evidence="1">The sequence shown here is derived from an EMBL/GenBank/DDBJ whole genome shotgun (WGS) entry which is preliminary data.</text>
</comment>
<name>A0ABW3B4P3_9FLAO</name>
<keyword evidence="2" id="KW-1185">Reference proteome</keyword>
<dbReference type="Proteomes" id="UP001597012">
    <property type="component" value="Unassembled WGS sequence"/>
</dbReference>
<gene>
    <name evidence="1" type="ORF">ACFQZJ_09740</name>
</gene>